<dbReference type="GO" id="GO:0016887">
    <property type="term" value="F:ATP hydrolysis activity"/>
    <property type="evidence" value="ECO:0007669"/>
    <property type="project" value="InterPro"/>
</dbReference>
<dbReference type="SMART" id="SM00382">
    <property type="entry name" value="AAA"/>
    <property type="match status" value="1"/>
</dbReference>
<proteinExistence type="inferred from homology"/>
<name>A0A0C3GM51_OIDMZ</name>
<dbReference type="SUPFAM" id="SSF52540">
    <property type="entry name" value="P-loop containing nucleoside triphosphate hydrolases"/>
    <property type="match status" value="1"/>
</dbReference>
<feature type="region of interest" description="Disordered" evidence="11">
    <location>
        <begin position="72"/>
        <end position="91"/>
    </location>
</feature>
<evidence type="ECO:0000313" key="14">
    <source>
        <dbReference type="Proteomes" id="UP000054321"/>
    </source>
</evidence>
<dbReference type="Gene3D" id="3.30.160.60">
    <property type="entry name" value="Classic Zinc Finger"/>
    <property type="match status" value="1"/>
</dbReference>
<keyword evidence="8" id="KW-0067">ATP-binding</keyword>
<dbReference type="CDD" id="cd00009">
    <property type="entry name" value="AAA"/>
    <property type="match status" value="1"/>
</dbReference>
<protein>
    <recommendedName>
        <fullName evidence="12">UBZ4-type domain-containing protein</fullName>
    </recommendedName>
</protein>
<keyword evidence="9 10" id="KW-0234">DNA repair</keyword>
<dbReference type="GO" id="GO:0005524">
    <property type="term" value="F:ATP binding"/>
    <property type="evidence" value="ECO:0007669"/>
    <property type="project" value="UniProtKB-KW"/>
</dbReference>
<dbReference type="PANTHER" id="PTHR13779:SF7">
    <property type="entry name" value="ATPASE WRNIP1"/>
    <property type="match status" value="1"/>
</dbReference>
<evidence type="ECO:0000256" key="10">
    <source>
        <dbReference type="PROSITE-ProRule" id="PRU01256"/>
    </source>
</evidence>
<feature type="compositionally biased region" description="Basic and acidic residues" evidence="11">
    <location>
        <begin position="82"/>
        <end position="91"/>
    </location>
</feature>
<evidence type="ECO:0000259" key="12">
    <source>
        <dbReference type="PROSITE" id="PS51908"/>
    </source>
</evidence>
<keyword evidence="6 10" id="KW-0863">Zinc-finger</keyword>
<evidence type="ECO:0000256" key="6">
    <source>
        <dbReference type="ARBA" id="ARBA00022771"/>
    </source>
</evidence>
<evidence type="ECO:0000256" key="7">
    <source>
        <dbReference type="ARBA" id="ARBA00022833"/>
    </source>
</evidence>
<evidence type="ECO:0000256" key="5">
    <source>
        <dbReference type="ARBA" id="ARBA00022763"/>
    </source>
</evidence>
<keyword evidence="2" id="KW-0235">DNA replication</keyword>
<dbReference type="InterPro" id="IPR032423">
    <property type="entry name" value="AAA_assoc_2"/>
</dbReference>
<dbReference type="InterPro" id="IPR008921">
    <property type="entry name" value="DNA_pol3_clamp-load_cplx_C"/>
</dbReference>
<dbReference type="Gene3D" id="1.20.272.10">
    <property type="match status" value="1"/>
</dbReference>
<evidence type="ECO:0000256" key="4">
    <source>
        <dbReference type="ARBA" id="ARBA00022741"/>
    </source>
</evidence>
<evidence type="ECO:0000256" key="2">
    <source>
        <dbReference type="ARBA" id="ARBA00022705"/>
    </source>
</evidence>
<dbReference type="InterPro" id="IPR003959">
    <property type="entry name" value="ATPase_AAA_core"/>
</dbReference>
<dbReference type="Pfam" id="PF12002">
    <property type="entry name" value="MgsA_C"/>
    <property type="match status" value="1"/>
</dbReference>
<dbReference type="InterPro" id="IPR051314">
    <property type="entry name" value="AAA_ATPase_RarA/MGS1/WRNIP1"/>
</dbReference>
<dbReference type="Proteomes" id="UP000054321">
    <property type="component" value="Unassembled WGS sequence"/>
</dbReference>
<dbReference type="Pfam" id="PF00004">
    <property type="entry name" value="AAA"/>
    <property type="match status" value="1"/>
</dbReference>
<keyword evidence="3" id="KW-0479">Metal-binding</keyword>
<keyword evidence="4" id="KW-0547">Nucleotide-binding</keyword>
<dbReference type="InParanoid" id="A0A0C3GM51"/>
<dbReference type="HOGENOM" id="CLU_017985_0_1_1"/>
<evidence type="ECO:0000256" key="1">
    <source>
        <dbReference type="ARBA" id="ARBA00008959"/>
    </source>
</evidence>
<dbReference type="STRING" id="913774.A0A0C3GM51"/>
<dbReference type="InterPro" id="IPR027417">
    <property type="entry name" value="P-loop_NTPase"/>
</dbReference>
<organism evidence="13 14">
    <name type="scientific">Oidiodendron maius (strain Zn)</name>
    <dbReference type="NCBI Taxonomy" id="913774"/>
    <lineage>
        <taxon>Eukaryota</taxon>
        <taxon>Fungi</taxon>
        <taxon>Dikarya</taxon>
        <taxon>Ascomycota</taxon>
        <taxon>Pezizomycotina</taxon>
        <taxon>Leotiomycetes</taxon>
        <taxon>Leotiomycetes incertae sedis</taxon>
        <taxon>Myxotrichaceae</taxon>
        <taxon>Oidiodendron</taxon>
    </lineage>
</organism>
<evidence type="ECO:0000256" key="3">
    <source>
        <dbReference type="ARBA" id="ARBA00022723"/>
    </source>
</evidence>
<dbReference type="AlphaFoldDB" id="A0A0C3GM51"/>
<feature type="domain" description="UBZ4-type" evidence="12">
    <location>
        <begin position="1"/>
        <end position="29"/>
    </location>
</feature>
<dbReference type="Pfam" id="PF16193">
    <property type="entry name" value="AAA_assoc_2"/>
    <property type="match status" value="1"/>
</dbReference>
<dbReference type="InterPro" id="IPR006642">
    <property type="entry name" value="Rad18_UBZ4"/>
</dbReference>
<evidence type="ECO:0000256" key="9">
    <source>
        <dbReference type="ARBA" id="ARBA00023204"/>
    </source>
</evidence>
<dbReference type="FunFam" id="1.20.272.10:FF:000001">
    <property type="entry name" value="Putative AAA family ATPase"/>
    <property type="match status" value="1"/>
</dbReference>
<dbReference type="GO" id="GO:0017116">
    <property type="term" value="F:single-stranded DNA helicase activity"/>
    <property type="evidence" value="ECO:0007669"/>
    <property type="project" value="TreeGrafter"/>
</dbReference>
<keyword evidence="7" id="KW-0862">Zinc</keyword>
<dbReference type="GO" id="GO:0003677">
    <property type="term" value="F:DNA binding"/>
    <property type="evidence" value="ECO:0007669"/>
    <property type="project" value="InterPro"/>
</dbReference>
<reference evidence="14" key="2">
    <citation type="submission" date="2015-01" db="EMBL/GenBank/DDBJ databases">
        <title>Evolutionary Origins and Diversification of the Mycorrhizal Mutualists.</title>
        <authorList>
            <consortium name="DOE Joint Genome Institute"/>
            <consortium name="Mycorrhizal Genomics Consortium"/>
            <person name="Kohler A."/>
            <person name="Kuo A."/>
            <person name="Nagy L.G."/>
            <person name="Floudas D."/>
            <person name="Copeland A."/>
            <person name="Barry K.W."/>
            <person name="Cichocki N."/>
            <person name="Veneault-Fourrey C."/>
            <person name="LaButti K."/>
            <person name="Lindquist E.A."/>
            <person name="Lipzen A."/>
            <person name="Lundell T."/>
            <person name="Morin E."/>
            <person name="Murat C."/>
            <person name="Riley R."/>
            <person name="Ohm R."/>
            <person name="Sun H."/>
            <person name="Tunlid A."/>
            <person name="Henrissat B."/>
            <person name="Grigoriev I.V."/>
            <person name="Hibbett D.S."/>
            <person name="Martin F."/>
        </authorList>
    </citation>
    <scope>NUCLEOTIDE SEQUENCE [LARGE SCALE GENOMIC DNA]</scope>
    <source>
        <strain evidence="14">Zn</strain>
    </source>
</reference>
<dbReference type="OrthoDB" id="10265467at2759"/>
<sequence length="529" mass="57765">MVECPICTKPVKSAHINQHIDSGCENFIEDHPPESDELGGASSVSSVSSFFHRPTANRAAVDVASKVETAPTFAASRPTPRKAAEESVVRNKRPVESTIPPHVSDIDAAQAAGGDTALKRLKTSNPFQKDLPLSVRMRPRTLDDICGQELVGPTGVLRELIKQGRIPSMVLWGDPGTGKTTIARIIASTVNCRFIEINSTNFGVGECKKIFFEARNEQRLSGRKTIIFCDEIHRFSKSQQDIFLEPVESGLITLIGATAENPSFKVQGTLLSRCRTFILQKLTVNDVKTILERALEVECPGDTRPSVLDSDMIAYLSAFAAGDARTALNILDLALSLSTRTGITKEEIKKSMTQTLVYSQSGSSRFDIMSAFHKSIRGSNTDAALYYLARMFECGEDPLWIARHLILIASDDIGIADNSLLPLATAAYSAAEKIGMPECRISLAHATVALARAKKSMSVFLGLARALTVLKEPDVAALPVPINLRNVPGELIDVSEHQRNSESSTNYKQGRVEQEFLPDLLKGRKIFEE</sequence>
<dbReference type="GO" id="GO:0005634">
    <property type="term" value="C:nucleus"/>
    <property type="evidence" value="ECO:0007669"/>
    <property type="project" value="TreeGrafter"/>
</dbReference>
<dbReference type="Gene3D" id="3.40.50.300">
    <property type="entry name" value="P-loop containing nucleotide triphosphate hydrolases"/>
    <property type="match status" value="1"/>
</dbReference>
<dbReference type="GO" id="GO:0006271">
    <property type="term" value="P:DNA strand elongation involved in DNA replication"/>
    <property type="evidence" value="ECO:0007669"/>
    <property type="project" value="UniProtKB-ARBA"/>
</dbReference>
<dbReference type="FunFam" id="3.40.50.300:FF:000137">
    <property type="entry name" value="Replication-associated recombination protein A"/>
    <property type="match status" value="1"/>
</dbReference>
<keyword evidence="5 10" id="KW-0227">DNA damage</keyword>
<comment type="similarity">
    <text evidence="1">Belongs to the AAA ATPase family. RarA/MGS1/WRNIP1 subfamily.</text>
</comment>
<evidence type="ECO:0000313" key="13">
    <source>
        <dbReference type="EMBL" id="KIM97190.1"/>
    </source>
</evidence>
<dbReference type="PROSITE" id="PS51908">
    <property type="entry name" value="ZF_UBZ4"/>
    <property type="match status" value="1"/>
</dbReference>
<dbReference type="InterPro" id="IPR021886">
    <property type="entry name" value="MgsA_C"/>
</dbReference>
<dbReference type="GO" id="GO:0000731">
    <property type="term" value="P:DNA synthesis involved in DNA repair"/>
    <property type="evidence" value="ECO:0007669"/>
    <property type="project" value="TreeGrafter"/>
</dbReference>
<evidence type="ECO:0000256" key="11">
    <source>
        <dbReference type="SAM" id="MobiDB-lite"/>
    </source>
</evidence>
<accession>A0A0C3GM51</accession>
<keyword evidence="14" id="KW-1185">Reference proteome</keyword>
<dbReference type="EMBL" id="KN832882">
    <property type="protein sequence ID" value="KIM97190.1"/>
    <property type="molecule type" value="Genomic_DNA"/>
</dbReference>
<dbReference type="SMART" id="SM00734">
    <property type="entry name" value="ZnF_Rad18"/>
    <property type="match status" value="1"/>
</dbReference>
<dbReference type="SUPFAM" id="SSF48019">
    <property type="entry name" value="post-AAA+ oligomerization domain-like"/>
    <property type="match status" value="1"/>
</dbReference>
<dbReference type="PANTHER" id="PTHR13779">
    <property type="entry name" value="WERNER HELICASE-INTERACTING PROTEIN 1 FAMILY MEMBER"/>
    <property type="match status" value="1"/>
</dbReference>
<evidence type="ECO:0000256" key="8">
    <source>
        <dbReference type="ARBA" id="ARBA00022840"/>
    </source>
</evidence>
<dbReference type="CDD" id="cd18139">
    <property type="entry name" value="HLD_clamp_RarA"/>
    <property type="match status" value="1"/>
</dbReference>
<dbReference type="FunCoup" id="A0A0C3GM51">
    <property type="interactions" value="845"/>
</dbReference>
<dbReference type="Gene3D" id="1.10.8.60">
    <property type="match status" value="1"/>
</dbReference>
<gene>
    <name evidence="13" type="ORF">OIDMADRAFT_168945</name>
</gene>
<dbReference type="GO" id="GO:0008270">
    <property type="term" value="F:zinc ion binding"/>
    <property type="evidence" value="ECO:0007669"/>
    <property type="project" value="UniProtKB-KW"/>
</dbReference>
<reference evidence="13 14" key="1">
    <citation type="submission" date="2014-04" db="EMBL/GenBank/DDBJ databases">
        <authorList>
            <consortium name="DOE Joint Genome Institute"/>
            <person name="Kuo A."/>
            <person name="Martino E."/>
            <person name="Perotto S."/>
            <person name="Kohler A."/>
            <person name="Nagy L.G."/>
            <person name="Floudas D."/>
            <person name="Copeland A."/>
            <person name="Barry K.W."/>
            <person name="Cichocki N."/>
            <person name="Veneault-Fourrey C."/>
            <person name="LaButti K."/>
            <person name="Lindquist E.A."/>
            <person name="Lipzen A."/>
            <person name="Lundell T."/>
            <person name="Morin E."/>
            <person name="Murat C."/>
            <person name="Sun H."/>
            <person name="Tunlid A."/>
            <person name="Henrissat B."/>
            <person name="Grigoriev I.V."/>
            <person name="Hibbett D.S."/>
            <person name="Martin F."/>
            <person name="Nordberg H.P."/>
            <person name="Cantor M.N."/>
            <person name="Hua S.X."/>
        </authorList>
    </citation>
    <scope>NUCLEOTIDE SEQUENCE [LARGE SCALE GENOMIC DNA]</scope>
    <source>
        <strain evidence="13 14">Zn</strain>
    </source>
</reference>
<dbReference type="InterPro" id="IPR003593">
    <property type="entry name" value="AAA+_ATPase"/>
</dbReference>
<dbReference type="GO" id="GO:0008047">
    <property type="term" value="F:enzyme activator activity"/>
    <property type="evidence" value="ECO:0007669"/>
    <property type="project" value="TreeGrafter"/>
</dbReference>